<gene>
    <name evidence="5" type="ORF">IWW36_003837</name>
</gene>
<sequence length="283" mass="32327">MESQKLLGLVKGKLPSNSETLESLGIKSSARVRLIGTRKADQLRSMTSALDESDSYNLPAINDSDCLDATCSQMPVVVSNYKKKLDKVIGETKVQVINPPRPGRKLLVLDLDFTLLDCNPHSGNMMNMARPGLHDFLTATYEYYDFIVWSQTNWVVLESKMTILGMLTHPSYRIVTALDASTMISVRSLRGEKEVSHHVKALEIIWTWFSQIYDHKNTVHVDDLDRNFALNWQNGLKIRPYKRSSLRAHKDKELGKLAQYLLLIAELDSFENLDHSQWRSYQL</sequence>
<dbReference type="SMART" id="SM00577">
    <property type="entry name" value="CPDc"/>
    <property type="match status" value="1"/>
</dbReference>
<evidence type="ECO:0000313" key="6">
    <source>
        <dbReference type="Proteomes" id="UP001139887"/>
    </source>
</evidence>
<keyword evidence="6" id="KW-1185">Reference proteome</keyword>
<evidence type="ECO:0000256" key="3">
    <source>
        <dbReference type="ARBA" id="ARBA00023242"/>
    </source>
</evidence>
<dbReference type="PANTHER" id="PTHR48493:SF1">
    <property type="entry name" value="UBIQUITIN-LIKE DOMAIN-CONTAINING CTD PHOSPHATASE 1"/>
    <property type="match status" value="1"/>
</dbReference>
<evidence type="ECO:0000313" key="5">
    <source>
        <dbReference type="EMBL" id="KAJ2847484.1"/>
    </source>
</evidence>
<dbReference type="Gene3D" id="3.40.50.1000">
    <property type="entry name" value="HAD superfamily/HAD-like"/>
    <property type="match status" value="1"/>
</dbReference>
<dbReference type="InterPro" id="IPR023214">
    <property type="entry name" value="HAD_sf"/>
</dbReference>
<dbReference type="AlphaFoldDB" id="A0A9W8I9F3"/>
<dbReference type="OrthoDB" id="1711508at2759"/>
<dbReference type="Gene3D" id="3.10.20.90">
    <property type="entry name" value="Phosphatidylinositol 3-kinase Catalytic Subunit, Chain A, domain 1"/>
    <property type="match status" value="1"/>
</dbReference>
<feature type="domain" description="FCP1 homology" evidence="4">
    <location>
        <begin position="100"/>
        <end position="264"/>
    </location>
</feature>
<reference evidence="5" key="1">
    <citation type="submission" date="2022-07" db="EMBL/GenBank/DDBJ databases">
        <title>Phylogenomic reconstructions and comparative analyses of Kickxellomycotina fungi.</title>
        <authorList>
            <person name="Reynolds N.K."/>
            <person name="Stajich J.E."/>
            <person name="Barry K."/>
            <person name="Grigoriev I.V."/>
            <person name="Crous P."/>
            <person name="Smith M.E."/>
        </authorList>
    </citation>
    <scope>NUCLEOTIDE SEQUENCE</scope>
    <source>
        <strain evidence="5">NRRL 1566</strain>
    </source>
</reference>
<dbReference type="EMBL" id="JANBUW010000307">
    <property type="protein sequence ID" value="KAJ2847484.1"/>
    <property type="molecule type" value="Genomic_DNA"/>
</dbReference>
<dbReference type="InterPro" id="IPR036412">
    <property type="entry name" value="HAD-like_sf"/>
</dbReference>
<comment type="subcellular location">
    <subcellularLocation>
        <location evidence="1">Nucleus</location>
    </subcellularLocation>
</comment>
<dbReference type="Pfam" id="PF03031">
    <property type="entry name" value="NIF"/>
    <property type="match status" value="1"/>
</dbReference>
<evidence type="ECO:0000256" key="2">
    <source>
        <dbReference type="ARBA" id="ARBA00022801"/>
    </source>
</evidence>
<dbReference type="NCBIfam" id="TIGR02245">
    <property type="entry name" value="HAD_IIID1"/>
    <property type="match status" value="1"/>
</dbReference>
<dbReference type="Proteomes" id="UP001139887">
    <property type="component" value="Unassembled WGS sequence"/>
</dbReference>
<dbReference type="GO" id="GO:0090364">
    <property type="term" value="P:regulation of proteasome assembly"/>
    <property type="evidence" value="ECO:0007669"/>
    <property type="project" value="InterPro"/>
</dbReference>
<evidence type="ECO:0000259" key="4">
    <source>
        <dbReference type="PROSITE" id="PS50969"/>
    </source>
</evidence>
<dbReference type="GO" id="GO:0005634">
    <property type="term" value="C:nucleus"/>
    <property type="evidence" value="ECO:0007669"/>
    <property type="project" value="UniProtKB-SubCell"/>
</dbReference>
<dbReference type="InterPro" id="IPR051658">
    <property type="entry name" value="UBLCP1"/>
</dbReference>
<accession>A0A9W8I9F3</accession>
<name>A0A9W8I9F3_9FUNG</name>
<keyword evidence="2" id="KW-0378">Hydrolase</keyword>
<dbReference type="SUPFAM" id="SSF56784">
    <property type="entry name" value="HAD-like"/>
    <property type="match status" value="1"/>
</dbReference>
<dbReference type="GO" id="GO:0004722">
    <property type="term" value="F:protein serine/threonine phosphatase activity"/>
    <property type="evidence" value="ECO:0007669"/>
    <property type="project" value="TreeGrafter"/>
</dbReference>
<dbReference type="PROSITE" id="PS50969">
    <property type="entry name" value="FCP1"/>
    <property type="match status" value="1"/>
</dbReference>
<keyword evidence="3" id="KW-0539">Nucleus</keyword>
<comment type="caution">
    <text evidence="5">The sequence shown here is derived from an EMBL/GenBank/DDBJ whole genome shotgun (WGS) entry which is preliminary data.</text>
</comment>
<organism evidence="5 6">
    <name type="scientific">Coemansia brasiliensis</name>
    <dbReference type="NCBI Taxonomy" id="2650707"/>
    <lineage>
        <taxon>Eukaryota</taxon>
        <taxon>Fungi</taxon>
        <taxon>Fungi incertae sedis</taxon>
        <taxon>Zoopagomycota</taxon>
        <taxon>Kickxellomycotina</taxon>
        <taxon>Kickxellomycetes</taxon>
        <taxon>Kickxellales</taxon>
        <taxon>Kickxellaceae</taxon>
        <taxon>Coemansia</taxon>
    </lineage>
</organism>
<protein>
    <recommendedName>
        <fullName evidence="4">FCP1 homology domain-containing protein</fullName>
    </recommendedName>
</protein>
<dbReference type="InterPro" id="IPR004274">
    <property type="entry name" value="FCP1_dom"/>
</dbReference>
<dbReference type="InterPro" id="IPR011943">
    <property type="entry name" value="HAD-SF_hydro_IIID"/>
</dbReference>
<dbReference type="PANTHER" id="PTHR48493">
    <property type="entry name" value="UBIQUITIN-LIKE DOMAIN-CONTAINING CTD PHOSPHATASE 1"/>
    <property type="match status" value="1"/>
</dbReference>
<evidence type="ECO:0000256" key="1">
    <source>
        <dbReference type="ARBA" id="ARBA00004123"/>
    </source>
</evidence>
<proteinExistence type="predicted"/>